<dbReference type="WBParaSite" id="EVEC_0000084901-mRNA-1">
    <property type="protein sequence ID" value="EVEC_0000084901-mRNA-1"/>
    <property type="gene ID" value="EVEC_0000084901"/>
</dbReference>
<evidence type="ECO:0000259" key="2">
    <source>
        <dbReference type="Pfam" id="PF07707"/>
    </source>
</evidence>
<keyword evidence="1" id="KW-0812">Transmembrane</keyword>
<gene>
    <name evidence="3" type="ORF">EVEC_LOCUS572</name>
</gene>
<reference evidence="5" key="1">
    <citation type="submission" date="2017-02" db="UniProtKB">
        <authorList>
            <consortium name="WormBaseParasite"/>
        </authorList>
    </citation>
    <scope>IDENTIFICATION</scope>
</reference>
<dbReference type="STRING" id="51028.A0A0N4UU08"/>
<dbReference type="Gene3D" id="1.25.40.420">
    <property type="match status" value="1"/>
</dbReference>
<keyword evidence="1" id="KW-0472">Membrane</keyword>
<evidence type="ECO:0000313" key="5">
    <source>
        <dbReference type="WBParaSite" id="EVEC_0000084901-mRNA-1"/>
    </source>
</evidence>
<dbReference type="InterPro" id="IPR051481">
    <property type="entry name" value="BTB-POZ/Galectin-3-binding"/>
</dbReference>
<name>A0A0N4UU08_ENTVE</name>
<dbReference type="Proteomes" id="UP000274131">
    <property type="component" value="Unassembled WGS sequence"/>
</dbReference>
<keyword evidence="4" id="KW-1185">Reference proteome</keyword>
<proteinExistence type="predicted"/>
<organism evidence="5">
    <name type="scientific">Enterobius vermicularis</name>
    <name type="common">Human pinworm</name>
    <dbReference type="NCBI Taxonomy" id="51028"/>
    <lineage>
        <taxon>Eukaryota</taxon>
        <taxon>Metazoa</taxon>
        <taxon>Ecdysozoa</taxon>
        <taxon>Nematoda</taxon>
        <taxon>Chromadorea</taxon>
        <taxon>Rhabditida</taxon>
        <taxon>Spirurina</taxon>
        <taxon>Oxyuridomorpha</taxon>
        <taxon>Oxyuroidea</taxon>
        <taxon>Oxyuridae</taxon>
        <taxon>Enterobius</taxon>
    </lineage>
</organism>
<dbReference type="OrthoDB" id="2359033at2759"/>
<dbReference type="PANTHER" id="PTHR24410:SF47">
    <property type="entry name" value="BTB DOMAIN-CONTAINING PROTEIN"/>
    <property type="match status" value="1"/>
</dbReference>
<evidence type="ECO:0000256" key="1">
    <source>
        <dbReference type="SAM" id="Phobius"/>
    </source>
</evidence>
<accession>A0A0N4UU08</accession>
<dbReference type="InterPro" id="IPR011705">
    <property type="entry name" value="BACK"/>
</dbReference>
<dbReference type="PANTHER" id="PTHR24410">
    <property type="entry name" value="HL07962P-RELATED"/>
    <property type="match status" value="1"/>
</dbReference>
<feature type="transmembrane region" description="Helical" evidence="1">
    <location>
        <begin position="104"/>
        <end position="126"/>
    </location>
</feature>
<evidence type="ECO:0000313" key="3">
    <source>
        <dbReference type="EMBL" id="VDD85429.1"/>
    </source>
</evidence>
<sequence length="140" mass="16572">MITNEQWEKEWMSIDRDQLTELLKSSDLVLPNEFKLWEAVQKWLMAPSHPERKGTTASPLLVSILPLIRFPFMTADELSIVERSPFVESHPKLFYPQILLAYKFHSHTLSIFFFLHMFSIYVFFFFERSSIKNHGTKTVC</sequence>
<evidence type="ECO:0000313" key="4">
    <source>
        <dbReference type="Proteomes" id="UP000274131"/>
    </source>
</evidence>
<feature type="domain" description="BACK" evidence="2">
    <location>
        <begin position="8"/>
        <end position="78"/>
    </location>
</feature>
<dbReference type="EMBL" id="UXUI01001370">
    <property type="protein sequence ID" value="VDD85429.1"/>
    <property type="molecule type" value="Genomic_DNA"/>
</dbReference>
<dbReference type="AlphaFoldDB" id="A0A0N4UU08"/>
<dbReference type="Pfam" id="PF07707">
    <property type="entry name" value="BACK"/>
    <property type="match status" value="1"/>
</dbReference>
<keyword evidence="1" id="KW-1133">Transmembrane helix</keyword>
<reference evidence="3 4" key="2">
    <citation type="submission" date="2018-10" db="EMBL/GenBank/DDBJ databases">
        <authorList>
            <consortium name="Pathogen Informatics"/>
        </authorList>
    </citation>
    <scope>NUCLEOTIDE SEQUENCE [LARGE SCALE GENOMIC DNA]</scope>
</reference>
<protein>
    <submittedName>
        <fullName evidence="5">BACK domain-containing protein</fullName>
    </submittedName>
</protein>